<evidence type="ECO:0000313" key="13">
    <source>
        <dbReference type="EMBL" id="HIR87903.1"/>
    </source>
</evidence>
<accession>A0A9D1EDH0</accession>
<dbReference type="Proteomes" id="UP000824201">
    <property type="component" value="Unassembled WGS sequence"/>
</dbReference>
<feature type="domain" description="Peptidase S11 D-alanyl-D-alanine carboxypeptidase A N-terminal" evidence="12">
    <location>
        <begin position="34"/>
        <end position="269"/>
    </location>
</feature>
<keyword evidence="6" id="KW-0573">Peptidoglycan synthesis</keyword>
<feature type="active site" description="Proton acceptor" evidence="8">
    <location>
        <position position="72"/>
    </location>
</feature>
<keyword evidence="2" id="KW-0732">Signal</keyword>
<keyword evidence="5" id="KW-0133">Cell shape</keyword>
<reference evidence="13" key="1">
    <citation type="submission" date="2020-10" db="EMBL/GenBank/DDBJ databases">
        <authorList>
            <person name="Gilroy R."/>
        </authorList>
    </citation>
    <scope>NUCLEOTIDE SEQUENCE</scope>
    <source>
        <strain evidence="13">ChiW13-3771</strain>
    </source>
</reference>
<gene>
    <name evidence="13" type="ORF">IAC96_03030</name>
</gene>
<dbReference type="InterPro" id="IPR001967">
    <property type="entry name" value="Peptidase_S11_N"/>
</dbReference>
<dbReference type="GO" id="GO:0071555">
    <property type="term" value="P:cell wall organization"/>
    <property type="evidence" value="ECO:0007669"/>
    <property type="project" value="UniProtKB-KW"/>
</dbReference>
<evidence type="ECO:0000256" key="11">
    <source>
        <dbReference type="RuleBase" id="RU004016"/>
    </source>
</evidence>
<dbReference type="GO" id="GO:0008360">
    <property type="term" value="P:regulation of cell shape"/>
    <property type="evidence" value="ECO:0007669"/>
    <property type="project" value="UniProtKB-KW"/>
</dbReference>
<evidence type="ECO:0000256" key="10">
    <source>
        <dbReference type="PROSITE-ProRule" id="PRU00591"/>
    </source>
</evidence>
<evidence type="ECO:0000256" key="1">
    <source>
        <dbReference type="ARBA" id="ARBA00007164"/>
    </source>
</evidence>
<dbReference type="PROSITE" id="PS51257">
    <property type="entry name" value="PROKAR_LIPOPROTEIN"/>
    <property type="match status" value="1"/>
</dbReference>
<reference evidence="13" key="2">
    <citation type="journal article" date="2021" name="PeerJ">
        <title>Extensive microbial diversity within the chicken gut microbiome revealed by metagenomics and culture.</title>
        <authorList>
            <person name="Gilroy R."/>
            <person name="Ravi A."/>
            <person name="Getino M."/>
            <person name="Pursley I."/>
            <person name="Horton D.L."/>
            <person name="Alikhan N.F."/>
            <person name="Baker D."/>
            <person name="Gharbi K."/>
            <person name="Hall N."/>
            <person name="Watson M."/>
            <person name="Adriaenssens E.M."/>
            <person name="Foster-Nyarko E."/>
            <person name="Jarju S."/>
            <person name="Secka A."/>
            <person name="Antonio M."/>
            <person name="Oren A."/>
            <person name="Chaudhuri R.R."/>
            <person name="La Ragione R."/>
            <person name="Hildebrand F."/>
            <person name="Pallen M.J."/>
        </authorList>
    </citation>
    <scope>NUCLEOTIDE SEQUENCE</scope>
    <source>
        <strain evidence="13">ChiW13-3771</strain>
    </source>
</reference>
<keyword evidence="7" id="KW-0961">Cell wall biogenesis/degradation</keyword>
<feature type="repeat" description="Cell wall-binding" evidence="10">
    <location>
        <begin position="457"/>
        <end position="476"/>
    </location>
</feature>
<evidence type="ECO:0000256" key="9">
    <source>
        <dbReference type="PIRSR" id="PIRSR618044-2"/>
    </source>
</evidence>
<keyword evidence="4" id="KW-0378">Hydrolase</keyword>
<evidence type="ECO:0000256" key="7">
    <source>
        <dbReference type="ARBA" id="ARBA00023316"/>
    </source>
</evidence>
<dbReference type="AlphaFoldDB" id="A0A9D1EDH0"/>
<dbReference type="InterPro" id="IPR018044">
    <property type="entry name" value="Peptidase_S11"/>
</dbReference>
<proteinExistence type="inferred from homology"/>
<dbReference type="PANTHER" id="PTHR21581:SF6">
    <property type="entry name" value="TRAFFICKING PROTEIN PARTICLE COMPLEX SUBUNIT 12"/>
    <property type="match status" value="1"/>
</dbReference>
<dbReference type="SUPFAM" id="SSF69360">
    <property type="entry name" value="Cell wall binding repeat"/>
    <property type="match status" value="1"/>
</dbReference>
<evidence type="ECO:0000256" key="4">
    <source>
        <dbReference type="ARBA" id="ARBA00022801"/>
    </source>
</evidence>
<dbReference type="Pfam" id="PF00768">
    <property type="entry name" value="Peptidase_S11"/>
    <property type="match status" value="1"/>
</dbReference>
<dbReference type="InterPro" id="IPR013688">
    <property type="entry name" value="GBS_Bsp-like"/>
</dbReference>
<dbReference type="InterPro" id="IPR018337">
    <property type="entry name" value="Cell_wall/Cho-bd_repeat"/>
</dbReference>
<dbReference type="Pfam" id="PF19127">
    <property type="entry name" value="Choline_bind_3"/>
    <property type="match status" value="1"/>
</dbReference>
<dbReference type="GO" id="GO:0006508">
    <property type="term" value="P:proteolysis"/>
    <property type="evidence" value="ECO:0007669"/>
    <property type="project" value="InterPro"/>
</dbReference>
<dbReference type="Gene3D" id="3.40.710.10">
    <property type="entry name" value="DD-peptidase/beta-lactamase superfamily"/>
    <property type="match status" value="1"/>
</dbReference>
<name>A0A9D1EDH0_9FIRM</name>
<comment type="caution">
    <text evidence="13">The sequence shown here is derived from an EMBL/GenBank/DDBJ whole genome shotgun (WGS) entry which is preliminary data.</text>
</comment>
<evidence type="ECO:0000256" key="3">
    <source>
        <dbReference type="ARBA" id="ARBA00022737"/>
    </source>
</evidence>
<dbReference type="SUPFAM" id="SSF56601">
    <property type="entry name" value="beta-lactamase/transpeptidase-like"/>
    <property type="match status" value="1"/>
</dbReference>
<protein>
    <submittedName>
        <fullName evidence="13">GBS Bsp-like repeat-containing protein</fullName>
    </submittedName>
</protein>
<evidence type="ECO:0000256" key="2">
    <source>
        <dbReference type="ARBA" id="ARBA00022729"/>
    </source>
</evidence>
<feature type="active site" description="Acyl-ester intermediate" evidence="8">
    <location>
        <position position="69"/>
    </location>
</feature>
<dbReference type="EMBL" id="DVHN01000035">
    <property type="protein sequence ID" value="HIR87903.1"/>
    <property type="molecule type" value="Genomic_DNA"/>
</dbReference>
<dbReference type="PRINTS" id="PR00725">
    <property type="entry name" value="DADACBPTASE1"/>
</dbReference>
<dbReference type="Pfam" id="PF08481">
    <property type="entry name" value="GBS_Bsp-like"/>
    <property type="match status" value="1"/>
</dbReference>
<evidence type="ECO:0000259" key="12">
    <source>
        <dbReference type="Pfam" id="PF00768"/>
    </source>
</evidence>
<evidence type="ECO:0000313" key="14">
    <source>
        <dbReference type="Proteomes" id="UP000824201"/>
    </source>
</evidence>
<comment type="similarity">
    <text evidence="1 11">Belongs to the peptidase S11 family.</text>
</comment>
<dbReference type="PROSITE" id="PS51170">
    <property type="entry name" value="CW"/>
    <property type="match status" value="1"/>
</dbReference>
<dbReference type="Gene3D" id="2.10.270.10">
    <property type="entry name" value="Cholin Binding"/>
    <property type="match status" value="2"/>
</dbReference>
<evidence type="ECO:0000256" key="5">
    <source>
        <dbReference type="ARBA" id="ARBA00022960"/>
    </source>
</evidence>
<dbReference type="GO" id="GO:0009002">
    <property type="term" value="F:serine-type D-Ala-D-Ala carboxypeptidase activity"/>
    <property type="evidence" value="ECO:0007669"/>
    <property type="project" value="InterPro"/>
</dbReference>
<keyword evidence="3" id="KW-0677">Repeat</keyword>
<sequence>MRKRIKQSIPIFLLVIAILAGCFRYMNGTASLTQSSSPEVSVETYCLMDADSGQVILQKNMDTQMRPASITKILTALIVVESVENLEEEMTFSENAVTSIPILSSTLAPVTKPGETMRVKDALYGMVLKSANECANGLAEHVAGSIEAFADKMNERLKKIGTKHTHFVTPSGLDDKEHYTTAYDMALIFKEALSNPTVKELFSAKSYTIPATNVSQKRTLQAGHQFVTGVQQCDGVYAGKTGYTVNAKWTLATAAERNGHNLILISMKSDEGRNYEDAKLLLDYGFGLLDNANPIPKPTVYQPTVTAMDGTGFTVTWKVGNNAVRAEFPVWTDKNGNEDMTNVSREITSGELSYRVNISDHNKEYGVYTVQAYVYGSDNQPTISTIKVLMTGEKQNPGIYRYNGQTYYIKENGGLGTGWIETEDGCYYASPEQSYLCYGLQQIGGVGYYLDENGKLQSGWKEINGKTYYFQASGDMAYGVIEIGGTIYYFGQDGALNNELLNVNNLKEIQYEMEKIHTGNYYRSR</sequence>
<dbReference type="InterPro" id="IPR012338">
    <property type="entry name" value="Beta-lactam/transpept-like"/>
</dbReference>
<evidence type="ECO:0000256" key="8">
    <source>
        <dbReference type="PIRSR" id="PIRSR618044-1"/>
    </source>
</evidence>
<evidence type="ECO:0000256" key="6">
    <source>
        <dbReference type="ARBA" id="ARBA00022984"/>
    </source>
</evidence>
<dbReference type="Gene3D" id="2.60.40.3760">
    <property type="match status" value="1"/>
</dbReference>
<dbReference type="GO" id="GO:0009252">
    <property type="term" value="P:peptidoglycan biosynthetic process"/>
    <property type="evidence" value="ECO:0007669"/>
    <property type="project" value="UniProtKB-KW"/>
</dbReference>
<organism evidence="13 14">
    <name type="scientific">Candidatus Fimimorpha faecalis</name>
    <dbReference type="NCBI Taxonomy" id="2840824"/>
    <lineage>
        <taxon>Bacteria</taxon>
        <taxon>Bacillati</taxon>
        <taxon>Bacillota</taxon>
        <taxon>Clostridia</taxon>
        <taxon>Eubacteriales</taxon>
        <taxon>Candidatus Fimimorpha</taxon>
    </lineage>
</organism>
<feature type="binding site" evidence="9">
    <location>
        <position position="240"/>
    </location>
    <ligand>
        <name>substrate</name>
    </ligand>
</feature>
<feature type="active site" evidence="8">
    <location>
        <position position="130"/>
    </location>
</feature>
<dbReference type="PANTHER" id="PTHR21581">
    <property type="entry name" value="D-ALANYL-D-ALANINE CARBOXYPEPTIDASE"/>
    <property type="match status" value="1"/>
</dbReference>